<reference evidence="1" key="1">
    <citation type="journal article" date="2015" name="Nature">
        <title>Complex archaea that bridge the gap between prokaryotes and eukaryotes.</title>
        <authorList>
            <person name="Spang A."/>
            <person name="Saw J.H."/>
            <person name="Jorgensen S.L."/>
            <person name="Zaremba-Niedzwiedzka K."/>
            <person name="Martijn J."/>
            <person name="Lind A.E."/>
            <person name="van Eijk R."/>
            <person name="Schleper C."/>
            <person name="Guy L."/>
            <person name="Ettema T.J."/>
        </authorList>
    </citation>
    <scope>NUCLEOTIDE SEQUENCE</scope>
</reference>
<accession>A0A0F9BCB1</accession>
<feature type="non-terminal residue" evidence="1">
    <location>
        <position position="63"/>
    </location>
</feature>
<gene>
    <name evidence="1" type="ORF">LCGC14_2464340</name>
</gene>
<proteinExistence type="predicted"/>
<evidence type="ECO:0000313" key="1">
    <source>
        <dbReference type="EMBL" id="KKL19554.1"/>
    </source>
</evidence>
<protein>
    <submittedName>
        <fullName evidence="1">Uncharacterized protein</fullName>
    </submittedName>
</protein>
<dbReference type="AlphaFoldDB" id="A0A0F9BCB1"/>
<organism evidence="1">
    <name type="scientific">marine sediment metagenome</name>
    <dbReference type="NCBI Taxonomy" id="412755"/>
    <lineage>
        <taxon>unclassified sequences</taxon>
        <taxon>metagenomes</taxon>
        <taxon>ecological metagenomes</taxon>
    </lineage>
</organism>
<dbReference type="EMBL" id="LAZR01038445">
    <property type="protein sequence ID" value="KKL19554.1"/>
    <property type="molecule type" value="Genomic_DNA"/>
</dbReference>
<comment type="caution">
    <text evidence="1">The sequence shown here is derived from an EMBL/GenBank/DDBJ whole genome shotgun (WGS) entry which is preliminary data.</text>
</comment>
<name>A0A0F9BCB1_9ZZZZ</name>
<sequence>MDYFVMHPNLDITALVTAPATEKARTTFLDYLERRGRINRADRQYWRKDMVAEKMEDASGIQA</sequence>